<feature type="transmembrane region" description="Helical" evidence="13">
    <location>
        <begin position="153"/>
        <end position="178"/>
    </location>
</feature>
<dbReference type="HAMAP" id="MF_00188">
    <property type="entry name" value="Pept_M48_protease_HtpX"/>
    <property type="match status" value="1"/>
</dbReference>
<keyword evidence="5" id="KW-0645">Protease</keyword>
<evidence type="ECO:0000256" key="5">
    <source>
        <dbReference type="ARBA" id="ARBA00022670"/>
    </source>
</evidence>
<dbReference type="EMBL" id="LAZR01000100">
    <property type="protein sequence ID" value="KKN91821.1"/>
    <property type="molecule type" value="Genomic_DNA"/>
</dbReference>
<evidence type="ECO:0000256" key="7">
    <source>
        <dbReference type="ARBA" id="ARBA00022723"/>
    </source>
</evidence>
<reference evidence="15" key="1">
    <citation type="journal article" date="2015" name="Nature">
        <title>Complex archaea that bridge the gap between prokaryotes and eukaryotes.</title>
        <authorList>
            <person name="Spang A."/>
            <person name="Saw J.H."/>
            <person name="Jorgensen S.L."/>
            <person name="Zaremba-Niedzwiedzka K."/>
            <person name="Martijn J."/>
            <person name="Lind A.E."/>
            <person name="van Eijk R."/>
            <person name="Schleper C."/>
            <person name="Guy L."/>
            <person name="Ettema T.J."/>
        </authorList>
    </citation>
    <scope>NUCLEOTIDE SEQUENCE</scope>
</reference>
<name>A0A0F9WZD3_9ZZZZ</name>
<evidence type="ECO:0000256" key="12">
    <source>
        <dbReference type="ARBA" id="ARBA00023136"/>
    </source>
</evidence>
<comment type="caution">
    <text evidence="15">The sequence shown here is derived from an EMBL/GenBank/DDBJ whole genome shotgun (WGS) entry which is preliminary data.</text>
</comment>
<proteinExistence type="inferred from homology"/>
<evidence type="ECO:0000259" key="14">
    <source>
        <dbReference type="Pfam" id="PF01435"/>
    </source>
</evidence>
<dbReference type="Pfam" id="PF01435">
    <property type="entry name" value="Peptidase_M48"/>
    <property type="match status" value="1"/>
</dbReference>
<organism evidence="15">
    <name type="scientific">marine sediment metagenome</name>
    <dbReference type="NCBI Taxonomy" id="412755"/>
    <lineage>
        <taxon>unclassified sequences</taxon>
        <taxon>metagenomes</taxon>
        <taxon>ecological metagenomes</taxon>
    </lineage>
</organism>
<dbReference type="GO" id="GO:0046872">
    <property type="term" value="F:metal ion binding"/>
    <property type="evidence" value="ECO:0007669"/>
    <property type="project" value="UniProtKB-KW"/>
</dbReference>
<dbReference type="CDD" id="cd07340">
    <property type="entry name" value="M48B_Htpx_like"/>
    <property type="match status" value="1"/>
</dbReference>
<feature type="domain" description="Peptidase M48" evidence="14">
    <location>
        <begin position="77"/>
        <end position="297"/>
    </location>
</feature>
<dbReference type="PANTHER" id="PTHR43221:SF1">
    <property type="entry name" value="PROTEASE HTPX"/>
    <property type="match status" value="1"/>
</dbReference>
<evidence type="ECO:0000313" key="15">
    <source>
        <dbReference type="EMBL" id="KKN91821.1"/>
    </source>
</evidence>
<feature type="transmembrane region" description="Helical" evidence="13">
    <location>
        <begin position="41"/>
        <end position="60"/>
    </location>
</feature>
<accession>A0A0F9WZD3</accession>
<keyword evidence="8" id="KW-0378">Hydrolase</keyword>
<feature type="transmembrane region" description="Helical" evidence="13">
    <location>
        <begin position="190"/>
        <end position="212"/>
    </location>
</feature>
<protein>
    <recommendedName>
        <fullName evidence="14">Peptidase M48 domain-containing protein</fullName>
    </recommendedName>
</protein>
<feature type="transmembrane region" description="Helical" evidence="13">
    <location>
        <begin position="16"/>
        <end position="35"/>
    </location>
</feature>
<sequence length="299" mass="33201">MPTLYSQAESNTRKTWLYLIFFLLFITGLGWFFSYLFDSPVILIFAVIFSVFMSFGSYWYSDKIVLSLSKAKPIKKKDNPELYRIVENLSITAGLPLPKIYIIEEAQPNAFATGRDKNHAVVAVTRGLLEKLDRAELEGVIAHELSHIGNRDILLSTIIVVLVGTVVILSSVFLRISFFGGGRRNNRGSGGVILLVLGIAAAILAPIAATLIQLAISRKREFLADASGSLLTRYPEGLARALVKISADPHNLRVANNSTAHLYIASPFRGKEKTSRFRRLFLTHPPIEDRIEALRGMNV</sequence>
<dbReference type="Gene3D" id="3.30.2010.10">
    <property type="entry name" value="Metalloproteases ('zincins'), catalytic domain"/>
    <property type="match status" value="1"/>
</dbReference>
<dbReference type="GO" id="GO:0006508">
    <property type="term" value="P:proteolysis"/>
    <property type="evidence" value="ECO:0007669"/>
    <property type="project" value="UniProtKB-KW"/>
</dbReference>
<keyword evidence="11" id="KW-0482">Metalloprotease</keyword>
<evidence type="ECO:0000256" key="10">
    <source>
        <dbReference type="ARBA" id="ARBA00022989"/>
    </source>
</evidence>
<gene>
    <name evidence="15" type="ORF">LCGC14_0214950</name>
</gene>
<keyword evidence="7" id="KW-0479">Metal-binding</keyword>
<dbReference type="GO" id="GO:0004222">
    <property type="term" value="F:metalloendopeptidase activity"/>
    <property type="evidence" value="ECO:0007669"/>
    <property type="project" value="InterPro"/>
</dbReference>
<comment type="subcellular location">
    <subcellularLocation>
        <location evidence="2">Cell membrane</location>
        <topology evidence="2">Multi-pass membrane protein</topology>
    </subcellularLocation>
</comment>
<dbReference type="GO" id="GO:0005886">
    <property type="term" value="C:plasma membrane"/>
    <property type="evidence" value="ECO:0007669"/>
    <property type="project" value="UniProtKB-SubCell"/>
</dbReference>
<evidence type="ECO:0000256" key="13">
    <source>
        <dbReference type="SAM" id="Phobius"/>
    </source>
</evidence>
<dbReference type="InterPro" id="IPR001915">
    <property type="entry name" value="Peptidase_M48"/>
</dbReference>
<evidence type="ECO:0000256" key="2">
    <source>
        <dbReference type="ARBA" id="ARBA00004651"/>
    </source>
</evidence>
<dbReference type="InterPro" id="IPR050083">
    <property type="entry name" value="HtpX_protease"/>
</dbReference>
<evidence type="ECO:0000256" key="8">
    <source>
        <dbReference type="ARBA" id="ARBA00022801"/>
    </source>
</evidence>
<keyword evidence="6 13" id="KW-0812">Transmembrane</keyword>
<keyword evidence="10 13" id="KW-1133">Transmembrane helix</keyword>
<evidence type="ECO:0000256" key="11">
    <source>
        <dbReference type="ARBA" id="ARBA00023049"/>
    </source>
</evidence>
<keyword evidence="4" id="KW-1003">Cell membrane</keyword>
<comment type="cofactor">
    <cofactor evidence="1">
        <name>Zn(2+)</name>
        <dbReference type="ChEBI" id="CHEBI:29105"/>
    </cofactor>
</comment>
<evidence type="ECO:0000256" key="1">
    <source>
        <dbReference type="ARBA" id="ARBA00001947"/>
    </source>
</evidence>
<dbReference type="PANTHER" id="PTHR43221">
    <property type="entry name" value="PROTEASE HTPX"/>
    <property type="match status" value="1"/>
</dbReference>
<evidence type="ECO:0000256" key="9">
    <source>
        <dbReference type="ARBA" id="ARBA00022833"/>
    </source>
</evidence>
<evidence type="ECO:0000256" key="4">
    <source>
        <dbReference type="ARBA" id="ARBA00022475"/>
    </source>
</evidence>
<evidence type="ECO:0000256" key="3">
    <source>
        <dbReference type="ARBA" id="ARBA00009779"/>
    </source>
</evidence>
<keyword evidence="9" id="KW-0862">Zinc</keyword>
<evidence type="ECO:0000256" key="6">
    <source>
        <dbReference type="ARBA" id="ARBA00022692"/>
    </source>
</evidence>
<dbReference type="InterPro" id="IPR022919">
    <property type="entry name" value="Pept_M48_protease_HtpX"/>
</dbReference>
<dbReference type="AlphaFoldDB" id="A0A0F9WZD3"/>
<comment type="similarity">
    <text evidence="3">Belongs to the peptidase M48B family.</text>
</comment>
<keyword evidence="12 13" id="KW-0472">Membrane</keyword>